<feature type="region of interest" description="Disordered" evidence="4">
    <location>
        <begin position="164"/>
        <end position="189"/>
    </location>
</feature>
<keyword evidence="1" id="KW-0285">Flavoprotein</keyword>
<proteinExistence type="predicted"/>
<evidence type="ECO:0000256" key="3">
    <source>
        <dbReference type="ARBA" id="ARBA00023002"/>
    </source>
</evidence>
<gene>
    <name evidence="6" type="ORF">T9R20_13875</name>
</gene>
<evidence type="ECO:0000313" key="7">
    <source>
        <dbReference type="Proteomes" id="UP001324533"/>
    </source>
</evidence>
<keyword evidence="7" id="KW-1185">Reference proteome</keyword>
<reference evidence="6 7" key="1">
    <citation type="submission" date="2023-06" db="EMBL/GenBank/DDBJ databases">
        <title>Rock-solubilizing bacteria, Microbacterium invictum, promotes re-establishment of vegetation in rocky wasteland by accelerating rock bio-weathering and reshaping soil bacterial community.</title>
        <authorList>
            <person name="Liu C."/>
        </authorList>
    </citation>
    <scope>NUCLEOTIDE SEQUENCE [LARGE SCALE GENOMIC DNA]</scope>
    <source>
        <strain evidence="6 7">X-18</strain>
    </source>
</reference>
<evidence type="ECO:0000256" key="2">
    <source>
        <dbReference type="ARBA" id="ARBA00022643"/>
    </source>
</evidence>
<feature type="domain" description="NADPH-dependent FMN reductase-like" evidence="5">
    <location>
        <begin position="1"/>
        <end position="135"/>
    </location>
</feature>
<evidence type="ECO:0000313" key="6">
    <source>
        <dbReference type="EMBL" id="WQB69771.1"/>
    </source>
</evidence>
<dbReference type="RefSeq" id="WP_322409893.1">
    <property type="nucleotide sequence ID" value="NZ_CP139779.1"/>
</dbReference>
<sequence length="189" mass="19034">MIVTVVAGNPKPASRTLDAAHIVARALTDRDADHAIDVIALGPGLLGWGDPAVADAVAIAAASDLLIVASPTFKATYTGILKLFLDQFDTGTGLAGVTAVPLMLGAGPAHALAPDLLLKPVLVELGAVCPAQGLYLGDKVYDQPGVLDPWLARWASAVLSSADSTSAADTATTATPATGDPAPFDRSAS</sequence>
<dbReference type="InterPro" id="IPR051814">
    <property type="entry name" value="NAD(P)H-dep_FMN_reductase"/>
</dbReference>
<protein>
    <submittedName>
        <fullName evidence="6">NAD(P)H-dependent oxidoreductase</fullName>
    </submittedName>
</protein>
<dbReference type="Proteomes" id="UP001324533">
    <property type="component" value="Chromosome"/>
</dbReference>
<accession>A0ABZ0V8X1</accession>
<feature type="compositionally biased region" description="Low complexity" evidence="4">
    <location>
        <begin position="164"/>
        <end position="182"/>
    </location>
</feature>
<dbReference type="Pfam" id="PF03358">
    <property type="entry name" value="FMN_red"/>
    <property type="match status" value="1"/>
</dbReference>
<dbReference type="PANTHER" id="PTHR43408:SF1">
    <property type="entry name" value="FMN REDUCTASE (NADPH)"/>
    <property type="match status" value="1"/>
</dbReference>
<dbReference type="InterPro" id="IPR005025">
    <property type="entry name" value="FMN_Rdtase-like_dom"/>
</dbReference>
<dbReference type="SUPFAM" id="SSF52218">
    <property type="entry name" value="Flavoproteins"/>
    <property type="match status" value="1"/>
</dbReference>
<dbReference type="Gene3D" id="3.40.50.360">
    <property type="match status" value="1"/>
</dbReference>
<evidence type="ECO:0000259" key="5">
    <source>
        <dbReference type="Pfam" id="PF03358"/>
    </source>
</evidence>
<dbReference type="InterPro" id="IPR029039">
    <property type="entry name" value="Flavoprotein-like_sf"/>
</dbReference>
<organism evidence="6 7">
    <name type="scientific">Microbacterium invictum</name>
    <dbReference type="NCBI Taxonomy" id="515415"/>
    <lineage>
        <taxon>Bacteria</taxon>
        <taxon>Bacillati</taxon>
        <taxon>Actinomycetota</taxon>
        <taxon>Actinomycetes</taxon>
        <taxon>Micrococcales</taxon>
        <taxon>Microbacteriaceae</taxon>
        <taxon>Microbacterium</taxon>
    </lineage>
</organism>
<evidence type="ECO:0000256" key="1">
    <source>
        <dbReference type="ARBA" id="ARBA00022630"/>
    </source>
</evidence>
<dbReference type="EMBL" id="CP139779">
    <property type="protein sequence ID" value="WQB69771.1"/>
    <property type="molecule type" value="Genomic_DNA"/>
</dbReference>
<evidence type="ECO:0000256" key="4">
    <source>
        <dbReference type="SAM" id="MobiDB-lite"/>
    </source>
</evidence>
<keyword evidence="3" id="KW-0560">Oxidoreductase</keyword>
<keyword evidence="2" id="KW-0288">FMN</keyword>
<name>A0ABZ0V8X1_9MICO</name>
<dbReference type="PANTHER" id="PTHR43408">
    <property type="entry name" value="FMN REDUCTASE (NADPH)"/>
    <property type="match status" value="1"/>
</dbReference>